<proteinExistence type="predicted"/>
<dbReference type="SUPFAM" id="SSF48452">
    <property type="entry name" value="TPR-like"/>
    <property type="match status" value="1"/>
</dbReference>
<dbReference type="Proteomes" id="UP000184499">
    <property type="component" value="Unassembled WGS sequence"/>
</dbReference>
<gene>
    <name evidence="1" type="ORF">ASPBRDRAFT_201687</name>
</gene>
<dbReference type="GeneID" id="93574064"/>
<dbReference type="Gene3D" id="1.25.40.10">
    <property type="entry name" value="Tetratricopeptide repeat domain"/>
    <property type="match status" value="1"/>
</dbReference>
<dbReference type="RefSeq" id="XP_067472846.1">
    <property type="nucleotide sequence ID" value="XM_067621576.1"/>
</dbReference>
<dbReference type="OMA" id="HWIAGFR"/>
<dbReference type="AlphaFoldDB" id="A0A1L9U1R6"/>
<dbReference type="VEuPathDB" id="FungiDB:ASPBRDRAFT_201687"/>
<dbReference type="EMBL" id="KV878718">
    <property type="protein sequence ID" value="OJJ65595.1"/>
    <property type="molecule type" value="Genomic_DNA"/>
</dbReference>
<dbReference type="InterPro" id="IPR011990">
    <property type="entry name" value="TPR-like_helical_dom_sf"/>
</dbReference>
<reference evidence="2" key="1">
    <citation type="journal article" date="2017" name="Genome Biol.">
        <title>Comparative genomics reveals high biological diversity and specific adaptations in the industrially and medically important fungal genus Aspergillus.</title>
        <authorList>
            <person name="de Vries R.P."/>
            <person name="Riley R."/>
            <person name="Wiebenga A."/>
            <person name="Aguilar-Osorio G."/>
            <person name="Amillis S."/>
            <person name="Uchima C.A."/>
            <person name="Anderluh G."/>
            <person name="Asadollahi M."/>
            <person name="Askin M."/>
            <person name="Barry K."/>
            <person name="Battaglia E."/>
            <person name="Bayram O."/>
            <person name="Benocci T."/>
            <person name="Braus-Stromeyer S.A."/>
            <person name="Caldana C."/>
            <person name="Canovas D."/>
            <person name="Cerqueira G.C."/>
            <person name="Chen F."/>
            <person name="Chen W."/>
            <person name="Choi C."/>
            <person name="Clum A."/>
            <person name="Dos Santos R.A."/>
            <person name="Damasio A.R."/>
            <person name="Diallinas G."/>
            <person name="Emri T."/>
            <person name="Fekete E."/>
            <person name="Flipphi M."/>
            <person name="Freyberg S."/>
            <person name="Gallo A."/>
            <person name="Gournas C."/>
            <person name="Habgood R."/>
            <person name="Hainaut M."/>
            <person name="Harispe M.L."/>
            <person name="Henrissat B."/>
            <person name="Hilden K.S."/>
            <person name="Hope R."/>
            <person name="Hossain A."/>
            <person name="Karabika E."/>
            <person name="Karaffa L."/>
            <person name="Karanyi Z."/>
            <person name="Krasevec N."/>
            <person name="Kuo A."/>
            <person name="Kusch H."/>
            <person name="LaButti K."/>
            <person name="Lagendijk E.L."/>
            <person name="Lapidus A."/>
            <person name="Levasseur A."/>
            <person name="Lindquist E."/>
            <person name="Lipzen A."/>
            <person name="Logrieco A.F."/>
            <person name="MacCabe A."/>
            <person name="Maekelae M.R."/>
            <person name="Malavazi I."/>
            <person name="Melin P."/>
            <person name="Meyer V."/>
            <person name="Mielnichuk N."/>
            <person name="Miskei M."/>
            <person name="Molnar A.P."/>
            <person name="Mule G."/>
            <person name="Ngan C.Y."/>
            <person name="Orejas M."/>
            <person name="Orosz E."/>
            <person name="Ouedraogo J.P."/>
            <person name="Overkamp K.M."/>
            <person name="Park H.-S."/>
            <person name="Perrone G."/>
            <person name="Piumi F."/>
            <person name="Punt P.J."/>
            <person name="Ram A.F."/>
            <person name="Ramon A."/>
            <person name="Rauscher S."/>
            <person name="Record E."/>
            <person name="Riano-Pachon D.M."/>
            <person name="Robert V."/>
            <person name="Roehrig J."/>
            <person name="Ruller R."/>
            <person name="Salamov A."/>
            <person name="Salih N.S."/>
            <person name="Samson R.A."/>
            <person name="Sandor E."/>
            <person name="Sanguinetti M."/>
            <person name="Schuetze T."/>
            <person name="Sepcic K."/>
            <person name="Shelest E."/>
            <person name="Sherlock G."/>
            <person name="Sophianopoulou V."/>
            <person name="Squina F.M."/>
            <person name="Sun H."/>
            <person name="Susca A."/>
            <person name="Todd R.B."/>
            <person name="Tsang A."/>
            <person name="Unkles S.E."/>
            <person name="van de Wiele N."/>
            <person name="van Rossen-Uffink D."/>
            <person name="Oliveira J.V."/>
            <person name="Vesth T.C."/>
            <person name="Visser J."/>
            <person name="Yu J.-H."/>
            <person name="Zhou M."/>
            <person name="Andersen M.R."/>
            <person name="Archer D.B."/>
            <person name="Baker S.E."/>
            <person name="Benoit I."/>
            <person name="Brakhage A.A."/>
            <person name="Braus G.H."/>
            <person name="Fischer R."/>
            <person name="Frisvad J.C."/>
            <person name="Goldman G.H."/>
            <person name="Houbraken J."/>
            <person name="Oakley B."/>
            <person name="Pocsi I."/>
            <person name="Scazzocchio C."/>
            <person name="Seiboth B."/>
            <person name="vanKuyk P.A."/>
            <person name="Wortman J."/>
            <person name="Dyer P.S."/>
            <person name="Grigoriev I.V."/>
        </authorList>
    </citation>
    <scope>NUCLEOTIDE SEQUENCE [LARGE SCALE GENOMIC DNA]</scope>
    <source>
        <strain evidence="2">CBS 101740 / IMI 381727 / IBT 21946</strain>
    </source>
</reference>
<protein>
    <submittedName>
        <fullName evidence="1">Uncharacterized protein</fullName>
    </submittedName>
</protein>
<dbReference type="OrthoDB" id="4449296at2759"/>
<keyword evidence="2" id="KW-1185">Reference proteome</keyword>
<name>A0A1L9U1R6_ASPBC</name>
<evidence type="ECO:0000313" key="1">
    <source>
        <dbReference type="EMBL" id="OJJ65595.1"/>
    </source>
</evidence>
<accession>A0A1L9U1R6</accession>
<dbReference type="STRING" id="767769.A0A1L9U1R6"/>
<sequence>MSSKVETNTEYLYAELGLGVREGAMKVIGLIAQTPSTQTGERKRLLCYALAELHMKNKSIKPLVQRVKAVLGDVKSLESKIYNALRIGRRWRAIVSWVSREPDKPLTGILLALGKGYIWERCTECGFQTALDNLPNKSDILLKAQEMSPSANASIREIKSYLNFVDHRKYMTQISNRYEGWNEGVSGLNSMSLAIVPVVIPHLKAARSADSVRLTILLSFLADHDIPIDLLYRGSSRRKRWTEGGEIIETDPAELGLSEHLIRVCAHDRLTNTLSELQSLSAIVWTSNSNFQLRERERREIQERLPTSLRSFWCLQALIFACRLVPWKYLEHMESDKSLLLSHIRYALEGARRWCKFEAMNRMVRVDIALSLMESSRFSVLEWKQFAVNQAKELTIGLDDSDLRSQLAQRRCLLHRLSGETDLAFTALMDGFPHQINRRSHAIYGHTILQRALNHIQLDQLDKAMASLAEWQPVSQPHSAMEQVVLFRQYLLMGKILRYQGHFTASLQYLQKSQNITITAKGLVFVEDASDLACNLADTYLELDEPAVAESCLRAAIKHQVPKQAALMIVLAECLFAQQRFTEVDEILRRISECQLKLMKMDKLRQSIIQAKLSHIRTQFEEAFRHWTEAMSNLGRFTLASGRTTRIILLSQCHVLHRQGLFDIENRTRDQLDALERCSGMSGASYWISGLRHWLHFLESCRQL</sequence>
<organism evidence="1 2">
    <name type="scientific">Aspergillus brasiliensis (strain CBS 101740 / IMI 381727 / IBT 21946)</name>
    <dbReference type="NCBI Taxonomy" id="767769"/>
    <lineage>
        <taxon>Eukaryota</taxon>
        <taxon>Fungi</taxon>
        <taxon>Dikarya</taxon>
        <taxon>Ascomycota</taxon>
        <taxon>Pezizomycotina</taxon>
        <taxon>Eurotiomycetes</taxon>
        <taxon>Eurotiomycetidae</taxon>
        <taxon>Eurotiales</taxon>
        <taxon>Aspergillaceae</taxon>
        <taxon>Aspergillus</taxon>
        <taxon>Aspergillus subgen. Circumdati</taxon>
    </lineage>
</organism>
<evidence type="ECO:0000313" key="2">
    <source>
        <dbReference type="Proteomes" id="UP000184499"/>
    </source>
</evidence>